<organism evidence="5 6">
    <name type="scientific">Ceutorhynchus assimilis</name>
    <name type="common">cabbage seed weevil</name>
    <dbReference type="NCBI Taxonomy" id="467358"/>
    <lineage>
        <taxon>Eukaryota</taxon>
        <taxon>Metazoa</taxon>
        <taxon>Ecdysozoa</taxon>
        <taxon>Arthropoda</taxon>
        <taxon>Hexapoda</taxon>
        <taxon>Insecta</taxon>
        <taxon>Pterygota</taxon>
        <taxon>Neoptera</taxon>
        <taxon>Endopterygota</taxon>
        <taxon>Coleoptera</taxon>
        <taxon>Polyphaga</taxon>
        <taxon>Cucujiformia</taxon>
        <taxon>Curculionidae</taxon>
        <taxon>Ceutorhynchinae</taxon>
        <taxon>Ceutorhynchus</taxon>
    </lineage>
</organism>
<feature type="domain" description="HECT" evidence="4">
    <location>
        <begin position="133"/>
        <end position="323"/>
    </location>
</feature>
<dbReference type="InterPro" id="IPR000569">
    <property type="entry name" value="HECT_dom"/>
</dbReference>
<dbReference type="PANTHER" id="PTHR10773:SF19">
    <property type="match status" value="1"/>
</dbReference>
<evidence type="ECO:0000256" key="3">
    <source>
        <dbReference type="SAM" id="MobiDB-lite"/>
    </source>
</evidence>
<dbReference type="InterPro" id="IPR035983">
    <property type="entry name" value="Hect_E3_ubiquitin_ligase"/>
</dbReference>
<dbReference type="PANTHER" id="PTHR10773">
    <property type="entry name" value="DNA-DIRECTED RNA POLYMERASES I, II, AND III SUBUNIT RPABC2"/>
    <property type="match status" value="1"/>
</dbReference>
<keyword evidence="2" id="KW-0175">Coiled coil</keyword>
<dbReference type="GO" id="GO:0009966">
    <property type="term" value="P:regulation of signal transduction"/>
    <property type="evidence" value="ECO:0007669"/>
    <property type="project" value="UniProtKB-ARBA"/>
</dbReference>
<feature type="region of interest" description="Disordered" evidence="3">
    <location>
        <begin position="394"/>
        <end position="459"/>
    </location>
</feature>
<dbReference type="EMBL" id="CAKJTU040000005">
    <property type="protein sequence ID" value="CAH1183064.1"/>
    <property type="molecule type" value="Genomic_DNA"/>
</dbReference>
<reference evidence="5" key="1">
    <citation type="submission" date="2022-01" db="EMBL/GenBank/DDBJ databases">
        <authorList>
            <person name="King R."/>
        </authorList>
    </citation>
    <scope>NUCLEOTIDE SEQUENCE</scope>
</reference>
<evidence type="ECO:0000259" key="4">
    <source>
        <dbReference type="Pfam" id="PF00632"/>
    </source>
</evidence>
<proteinExistence type="predicted"/>
<comment type="caution">
    <text evidence="5">The sequence shown here is derived from an EMBL/GenBank/DDBJ whole genome shotgun (WGS) entry which is preliminary data.</text>
</comment>
<accession>A0A9P0DZN7</accession>
<keyword evidence="1" id="KW-0833">Ubl conjugation pathway</keyword>
<feature type="compositionally biased region" description="Acidic residues" evidence="3">
    <location>
        <begin position="409"/>
        <end position="419"/>
    </location>
</feature>
<sequence length="788" mass="90894">MTMMDDILHSQTHPSHPTSLGSEVAERSIFEDFLEGRNVVEQDTFVLRIHRGKVFEEFLEAFKENIVVIDNIKIVMILPNGEIEQGEDMGGVLRDSLAEFWTTFYDRCTTGTTFKIPYIRHDFGESEWLAVANILVKGYTWEKYFPVHLAPVFMKTCIDNSAIVDEELVDNFLNYISDSDSKMVKDSFIDIENVDSDEILEFVSGYDSKWNPTKDNIKQLIRDIAHKELIQKPSFVIKCFHQIISKSSITLEVIQNFYTDLQPSVKNCLKQINLQKKEENLTIEEKQTFSHLKKYIKESDSKTRQALLRFCTGSDLPVGKITVDFNASSRILFEEGSNNENESFNAEAQTQRAQTETSNFPSTSQALNEHYVVEKESGTKLTLRKVNQSYKEYCDPEQEPFSGGSSDEYNPDNDNDDSDSSSSSSRTSENIDITTNNADDNKEQTTNSPVKKGKKRVKNQMNWKQVKAKRFRNSGQQYTSRTGKIVEAKSMKPACSNKCIFSCSTKFSEELRSQLFKKYWDLGNLQRQRDYLGSCIEQLILKYRRVSSAQPRKPNCAFYLHENGNKIRVCKTFLINTFGISEKVIRTVIQSKVSEQGIIKEDCRGKHGNHKRIDEEVVNSVFDHINSIPRIESHYTRKDTKREYIDGGLTIAEMHRNYCERRSASNQQSVTYDYYATIFNTKFNIGFFIPKKDQCDLCETYKNALDKEEIELKHKYEEHLEEKELSRKEKESDKGRAQDGEIALAVYDLQAVLPVPVGQSSAFFYKSRLNCYNFSISYKFPKAIPDYL</sequence>
<gene>
    <name evidence="5" type="ORF">CEUTPL_LOCUS14559</name>
</gene>
<feature type="coiled-coil region" evidence="2">
    <location>
        <begin position="698"/>
        <end position="733"/>
    </location>
</feature>
<feature type="region of interest" description="Disordered" evidence="3">
    <location>
        <begin position="1"/>
        <end position="21"/>
    </location>
</feature>
<feature type="compositionally biased region" description="Polar residues" evidence="3">
    <location>
        <begin position="9"/>
        <end position="21"/>
    </location>
</feature>
<feature type="compositionally biased region" description="Polar residues" evidence="3">
    <location>
        <begin position="349"/>
        <end position="366"/>
    </location>
</feature>
<dbReference type="SUPFAM" id="SSF56204">
    <property type="entry name" value="Hect, E3 ligase catalytic domain"/>
    <property type="match status" value="1"/>
</dbReference>
<evidence type="ECO:0000256" key="2">
    <source>
        <dbReference type="SAM" id="Coils"/>
    </source>
</evidence>
<protein>
    <recommendedName>
        <fullName evidence="4">HECT domain-containing protein</fullName>
    </recommendedName>
</protein>
<dbReference type="Pfam" id="PF00632">
    <property type="entry name" value="HECT"/>
    <property type="match status" value="1"/>
</dbReference>
<evidence type="ECO:0000313" key="5">
    <source>
        <dbReference type="EMBL" id="CAH1183064.1"/>
    </source>
</evidence>
<dbReference type="OrthoDB" id="6774481at2759"/>
<feature type="compositionally biased region" description="Low complexity" evidence="3">
    <location>
        <begin position="336"/>
        <end position="348"/>
    </location>
</feature>
<dbReference type="Proteomes" id="UP001152799">
    <property type="component" value="Unassembled WGS sequence"/>
</dbReference>
<evidence type="ECO:0000313" key="6">
    <source>
        <dbReference type="Proteomes" id="UP001152799"/>
    </source>
</evidence>
<feature type="region of interest" description="Disordered" evidence="3">
    <location>
        <begin position="336"/>
        <end position="366"/>
    </location>
</feature>
<dbReference type="AlphaFoldDB" id="A0A9P0DZN7"/>
<keyword evidence="6" id="KW-1185">Reference proteome</keyword>
<dbReference type="GO" id="GO:0004842">
    <property type="term" value="F:ubiquitin-protein transferase activity"/>
    <property type="evidence" value="ECO:0007669"/>
    <property type="project" value="InterPro"/>
</dbReference>
<name>A0A9P0DZN7_9CUCU</name>
<feature type="compositionally biased region" description="Low complexity" evidence="3">
    <location>
        <begin position="420"/>
        <end position="438"/>
    </location>
</feature>
<evidence type="ECO:0000256" key="1">
    <source>
        <dbReference type="ARBA" id="ARBA00022786"/>
    </source>
</evidence>